<evidence type="ECO:0000256" key="4">
    <source>
        <dbReference type="ARBA" id="ARBA00022801"/>
    </source>
</evidence>
<dbReference type="InterPro" id="IPR003738">
    <property type="entry name" value="SRAP"/>
</dbReference>
<keyword evidence="6" id="KW-0238">DNA-binding</keyword>
<name>A0ABY4CAF2_9BACT</name>
<dbReference type="RefSeq" id="WP_243538510.1">
    <property type="nucleotide sequence ID" value="NZ_CP093442.1"/>
</dbReference>
<protein>
    <recommendedName>
        <fullName evidence="8">Abasic site processing protein</fullName>
        <ecNumber evidence="8">3.4.-.-</ecNumber>
    </recommendedName>
</protein>
<keyword evidence="10" id="KW-1185">Reference proteome</keyword>
<proteinExistence type="inferred from homology"/>
<evidence type="ECO:0000313" key="10">
    <source>
        <dbReference type="Proteomes" id="UP000830116"/>
    </source>
</evidence>
<keyword evidence="2 8" id="KW-0645">Protease</keyword>
<gene>
    <name evidence="9" type="ORF">MNR06_02840</name>
</gene>
<keyword evidence="7" id="KW-0456">Lyase</keyword>
<evidence type="ECO:0000256" key="7">
    <source>
        <dbReference type="ARBA" id="ARBA00023239"/>
    </source>
</evidence>
<keyword evidence="3" id="KW-0227">DNA damage</keyword>
<dbReference type="Pfam" id="PF02586">
    <property type="entry name" value="SRAP"/>
    <property type="match status" value="1"/>
</dbReference>
<dbReference type="EMBL" id="CP093442">
    <property type="protein sequence ID" value="UOF01890.1"/>
    <property type="molecule type" value="Genomic_DNA"/>
</dbReference>
<sequence length="212" mass="24470">MCSQYTLKTEAKRLADIYHADIDEKFEELIDMQVFPYKPGIVFKDGRLSKLNYSLVPSWSKDRRVKFATYNARIEDIETKPTWKGPFVERHCVVPLTTFIEPIYEGELGGNMVAFGKEKILHAAGIWDRWKDATTGEVIESYAILTSPPYPFIAKAGHDRSPIFIKESAIQKWVSLQSKDPKEIKQFLRDHWESLDNFSTTKVRPLKTPVTL</sequence>
<dbReference type="InterPro" id="IPR036590">
    <property type="entry name" value="SRAP-like"/>
</dbReference>
<evidence type="ECO:0000256" key="3">
    <source>
        <dbReference type="ARBA" id="ARBA00022763"/>
    </source>
</evidence>
<evidence type="ECO:0000313" key="9">
    <source>
        <dbReference type="EMBL" id="UOF01890.1"/>
    </source>
</evidence>
<evidence type="ECO:0000256" key="1">
    <source>
        <dbReference type="ARBA" id="ARBA00008136"/>
    </source>
</evidence>
<dbReference type="Proteomes" id="UP000830116">
    <property type="component" value="Chromosome"/>
</dbReference>
<keyword evidence="5" id="KW-0190">Covalent protein-DNA linkage</keyword>
<organism evidence="9 10">
    <name type="scientific">Bdellovibrio reynosensis</name>
    <dbReference type="NCBI Taxonomy" id="2835041"/>
    <lineage>
        <taxon>Bacteria</taxon>
        <taxon>Pseudomonadati</taxon>
        <taxon>Bdellovibrionota</taxon>
        <taxon>Bdellovibrionia</taxon>
        <taxon>Bdellovibrionales</taxon>
        <taxon>Pseudobdellovibrionaceae</taxon>
        <taxon>Bdellovibrio</taxon>
    </lineage>
</organism>
<dbReference type="PANTHER" id="PTHR13604:SF0">
    <property type="entry name" value="ABASIC SITE PROCESSING PROTEIN HMCES"/>
    <property type="match status" value="1"/>
</dbReference>
<dbReference type="SUPFAM" id="SSF143081">
    <property type="entry name" value="BB1717-like"/>
    <property type="match status" value="1"/>
</dbReference>
<dbReference type="EC" id="3.4.-.-" evidence="8"/>
<evidence type="ECO:0000256" key="2">
    <source>
        <dbReference type="ARBA" id="ARBA00022670"/>
    </source>
</evidence>
<comment type="similarity">
    <text evidence="1 8">Belongs to the SOS response-associated peptidase family.</text>
</comment>
<evidence type="ECO:0000256" key="6">
    <source>
        <dbReference type="ARBA" id="ARBA00023125"/>
    </source>
</evidence>
<evidence type="ECO:0000256" key="5">
    <source>
        <dbReference type="ARBA" id="ARBA00023124"/>
    </source>
</evidence>
<reference evidence="9" key="1">
    <citation type="submission" date="2022-03" db="EMBL/GenBank/DDBJ databases">
        <title>Genome Identification and Characterization of new species Bdellovibrio reynosense LBG001 sp. nov. from a Mexico soil sample.</title>
        <authorList>
            <person name="Camilli A."/>
            <person name="Ajao Y."/>
            <person name="Guo X."/>
        </authorList>
    </citation>
    <scope>NUCLEOTIDE SEQUENCE</scope>
    <source>
        <strain evidence="9">LBG001</strain>
    </source>
</reference>
<dbReference type="Gene3D" id="3.90.1680.10">
    <property type="entry name" value="SOS response associated peptidase-like"/>
    <property type="match status" value="1"/>
</dbReference>
<evidence type="ECO:0000256" key="8">
    <source>
        <dbReference type="RuleBase" id="RU364100"/>
    </source>
</evidence>
<dbReference type="PANTHER" id="PTHR13604">
    <property type="entry name" value="DC12-RELATED"/>
    <property type="match status" value="1"/>
</dbReference>
<keyword evidence="4 8" id="KW-0378">Hydrolase</keyword>
<accession>A0ABY4CAF2</accession>